<dbReference type="GO" id="GO:0004439">
    <property type="term" value="F:phosphatidylinositol-4,5-bisphosphate 5-phosphatase activity"/>
    <property type="evidence" value="ECO:0000318"/>
    <property type="project" value="GO_Central"/>
</dbReference>
<evidence type="ECO:0000313" key="2">
    <source>
        <dbReference type="EMBL" id="EFJ07047.1"/>
    </source>
</evidence>
<sequence length="265" mass="30251">MSQRTNAKEIRVSMRLGSSLQIEHEVCPRCIQRQQTLWFLREDAVDTACRHSRLPSRNLCPGYGRSGKSPDPTLNFESDQPVHITISPGRCIANDFLLVFFRNWRRRSIPPEEPGCPGPKLSQHLDPEHPPALPSSSRICHVQAPGHLGLSLGQHDDGFSRKLGELVSKQMVGVYVIIWIRKNLCRHVHGLKVCCVGCGILWKQGKVTSCDGMPTLQRFFGGQHLIDLASLLWCAICKKVYWKMWRKRRRMAFHSILVIWIMVQV</sequence>
<dbReference type="PANTHER" id="PTHR45666">
    <property type="entry name" value="TYPE IV INOSITOL POLYPHOSPHATE 5-PHOSPHATASE 9"/>
    <property type="match status" value="1"/>
</dbReference>
<gene>
    <name evidence="2" type="ORF">SELMODRAFT_430163</name>
</gene>
<dbReference type="InParanoid" id="D8T8J4"/>
<dbReference type="AlphaFoldDB" id="D8T8J4"/>
<dbReference type="EMBL" id="GL377690">
    <property type="protein sequence ID" value="EFJ07047.1"/>
    <property type="molecule type" value="Genomic_DNA"/>
</dbReference>
<dbReference type="GO" id="GO:0034485">
    <property type="term" value="F:phosphatidylinositol-3,4,5-trisphosphate 5-phosphatase activity"/>
    <property type="evidence" value="ECO:0000318"/>
    <property type="project" value="GO_Central"/>
</dbReference>
<dbReference type="GO" id="GO:0004445">
    <property type="term" value="F:inositol-polyphosphate 5-phosphatase activity"/>
    <property type="evidence" value="ECO:0007669"/>
    <property type="project" value="InterPro"/>
</dbReference>
<dbReference type="Proteomes" id="UP000001514">
    <property type="component" value="Unassembled WGS sequence"/>
</dbReference>
<organism evidence="3">
    <name type="scientific">Selaginella moellendorffii</name>
    <name type="common">Spikemoss</name>
    <dbReference type="NCBI Taxonomy" id="88036"/>
    <lineage>
        <taxon>Eukaryota</taxon>
        <taxon>Viridiplantae</taxon>
        <taxon>Streptophyta</taxon>
        <taxon>Embryophyta</taxon>
        <taxon>Tracheophyta</taxon>
        <taxon>Lycopodiopsida</taxon>
        <taxon>Selaginellales</taxon>
        <taxon>Selaginellaceae</taxon>
        <taxon>Selaginella</taxon>
    </lineage>
</organism>
<accession>D8T8J4</accession>
<dbReference type="PANTHER" id="PTHR45666:SF22">
    <property type="entry name" value="TYPE I INOSITOL POLYPHOSPHATE 5-PHOSPHATASE 4"/>
    <property type="match status" value="1"/>
</dbReference>
<dbReference type="Gramene" id="EFJ07047">
    <property type="protein sequence ID" value="EFJ07047"/>
    <property type="gene ID" value="SELMODRAFT_430163"/>
</dbReference>
<dbReference type="InterPro" id="IPR036691">
    <property type="entry name" value="Endo/exonu/phosph_ase_sf"/>
</dbReference>
<protein>
    <submittedName>
        <fullName evidence="2">Uncharacterized protein</fullName>
    </submittedName>
</protein>
<keyword evidence="1" id="KW-0378">Hydrolase</keyword>
<dbReference type="KEGG" id="smo:SELMODRAFT_430163"/>
<dbReference type="HOGENOM" id="CLU_1051309_0_0_1"/>
<dbReference type="Gene3D" id="3.60.10.10">
    <property type="entry name" value="Endonuclease/exonuclease/phosphatase"/>
    <property type="match status" value="1"/>
</dbReference>
<evidence type="ECO:0000256" key="1">
    <source>
        <dbReference type="ARBA" id="ARBA00022801"/>
    </source>
</evidence>
<proteinExistence type="predicted"/>
<reference evidence="2 3" key="1">
    <citation type="journal article" date="2011" name="Science">
        <title>The Selaginella genome identifies genetic changes associated with the evolution of vascular plants.</title>
        <authorList>
            <person name="Banks J.A."/>
            <person name="Nishiyama T."/>
            <person name="Hasebe M."/>
            <person name="Bowman J.L."/>
            <person name="Gribskov M."/>
            <person name="dePamphilis C."/>
            <person name="Albert V.A."/>
            <person name="Aono N."/>
            <person name="Aoyama T."/>
            <person name="Ambrose B.A."/>
            <person name="Ashton N.W."/>
            <person name="Axtell M.J."/>
            <person name="Barker E."/>
            <person name="Barker M.S."/>
            <person name="Bennetzen J.L."/>
            <person name="Bonawitz N.D."/>
            <person name="Chapple C."/>
            <person name="Cheng C."/>
            <person name="Correa L.G."/>
            <person name="Dacre M."/>
            <person name="DeBarry J."/>
            <person name="Dreyer I."/>
            <person name="Elias M."/>
            <person name="Engstrom E.M."/>
            <person name="Estelle M."/>
            <person name="Feng L."/>
            <person name="Finet C."/>
            <person name="Floyd S.K."/>
            <person name="Frommer W.B."/>
            <person name="Fujita T."/>
            <person name="Gramzow L."/>
            <person name="Gutensohn M."/>
            <person name="Harholt J."/>
            <person name="Hattori M."/>
            <person name="Heyl A."/>
            <person name="Hirai T."/>
            <person name="Hiwatashi Y."/>
            <person name="Ishikawa M."/>
            <person name="Iwata M."/>
            <person name="Karol K.G."/>
            <person name="Koehler B."/>
            <person name="Kolukisaoglu U."/>
            <person name="Kubo M."/>
            <person name="Kurata T."/>
            <person name="Lalonde S."/>
            <person name="Li K."/>
            <person name="Li Y."/>
            <person name="Litt A."/>
            <person name="Lyons E."/>
            <person name="Manning G."/>
            <person name="Maruyama T."/>
            <person name="Michael T.P."/>
            <person name="Mikami K."/>
            <person name="Miyazaki S."/>
            <person name="Morinaga S."/>
            <person name="Murata T."/>
            <person name="Mueller-Roeber B."/>
            <person name="Nelson D.R."/>
            <person name="Obara M."/>
            <person name="Oguri Y."/>
            <person name="Olmstead R.G."/>
            <person name="Onodera N."/>
            <person name="Petersen B.L."/>
            <person name="Pils B."/>
            <person name="Prigge M."/>
            <person name="Rensing S.A."/>
            <person name="Riano-Pachon D.M."/>
            <person name="Roberts A.W."/>
            <person name="Sato Y."/>
            <person name="Scheller H.V."/>
            <person name="Schulz B."/>
            <person name="Schulz C."/>
            <person name="Shakirov E.V."/>
            <person name="Shibagaki N."/>
            <person name="Shinohara N."/>
            <person name="Shippen D.E."/>
            <person name="Soerensen I."/>
            <person name="Sotooka R."/>
            <person name="Sugimoto N."/>
            <person name="Sugita M."/>
            <person name="Sumikawa N."/>
            <person name="Tanurdzic M."/>
            <person name="Theissen G."/>
            <person name="Ulvskov P."/>
            <person name="Wakazuki S."/>
            <person name="Weng J.K."/>
            <person name="Willats W.W."/>
            <person name="Wipf D."/>
            <person name="Wolf P.G."/>
            <person name="Yang L."/>
            <person name="Zimmer A.D."/>
            <person name="Zhu Q."/>
            <person name="Mitros T."/>
            <person name="Hellsten U."/>
            <person name="Loque D."/>
            <person name="Otillar R."/>
            <person name="Salamov A."/>
            <person name="Schmutz J."/>
            <person name="Shapiro H."/>
            <person name="Lindquist E."/>
            <person name="Lucas S."/>
            <person name="Rokhsar D."/>
            <person name="Grigoriev I.V."/>
        </authorList>
    </citation>
    <scope>NUCLEOTIDE SEQUENCE [LARGE SCALE GENOMIC DNA]</scope>
</reference>
<dbReference type="STRING" id="88036.D8T8J4"/>
<dbReference type="GO" id="GO:0046856">
    <property type="term" value="P:phosphatidylinositol dephosphorylation"/>
    <property type="evidence" value="ECO:0000318"/>
    <property type="project" value="GO_Central"/>
</dbReference>
<name>D8T8J4_SELML</name>
<dbReference type="InterPro" id="IPR045849">
    <property type="entry name" value="IP5P_plant"/>
</dbReference>
<evidence type="ECO:0000313" key="3">
    <source>
        <dbReference type="Proteomes" id="UP000001514"/>
    </source>
</evidence>
<keyword evidence="3" id="KW-1185">Reference proteome</keyword>